<dbReference type="RefSeq" id="WP_390184042.1">
    <property type="nucleotide sequence ID" value="NZ_JBHLUX010000089.1"/>
</dbReference>
<reference evidence="1 2" key="1">
    <citation type="submission" date="2024-09" db="EMBL/GenBank/DDBJ databases">
        <authorList>
            <person name="Sun Q."/>
            <person name="Mori K."/>
        </authorList>
    </citation>
    <scope>NUCLEOTIDE SEQUENCE [LARGE SCALE GENOMIC DNA]</scope>
    <source>
        <strain evidence="1 2">NCAIM B.02610</strain>
    </source>
</reference>
<sequence length="60" mass="7077">MRLGDNCVICNKRKEEGLHIANSFICFTCENKIVELDENDLMYHTLVKQMRNLSSNFIRK</sequence>
<organism evidence="1 2">
    <name type="scientific">Halalkalibacter kiskunsagensis</name>
    <dbReference type="NCBI Taxonomy" id="1548599"/>
    <lineage>
        <taxon>Bacteria</taxon>
        <taxon>Bacillati</taxon>
        <taxon>Bacillota</taxon>
        <taxon>Bacilli</taxon>
        <taxon>Bacillales</taxon>
        <taxon>Bacillaceae</taxon>
        <taxon>Halalkalibacter</taxon>
    </lineage>
</organism>
<proteinExistence type="predicted"/>
<keyword evidence="2" id="KW-1185">Reference proteome</keyword>
<comment type="caution">
    <text evidence="1">The sequence shown here is derived from an EMBL/GenBank/DDBJ whole genome shotgun (WGS) entry which is preliminary data.</text>
</comment>
<dbReference type="EMBL" id="JBHLUX010000089">
    <property type="protein sequence ID" value="MFC0472857.1"/>
    <property type="molecule type" value="Genomic_DNA"/>
</dbReference>
<evidence type="ECO:0000313" key="1">
    <source>
        <dbReference type="EMBL" id="MFC0472857.1"/>
    </source>
</evidence>
<protein>
    <submittedName>
        <fullName evidence="1">Sigma factor G inhibitor Gin</fullName>
    </submittedName>
</protein>
<evidence type="ECO:0000313" key="2">
    <source>
        <dbReference type="Proteomes" id="UP001589838"/>
    </source>
</evidence>
<dbReference type="Pfam" id="PF10764">
    <property type="entry name" value="Gin"/>
    <property type="match status" value="1"/>
</dbReference>
<gene>
    <name evidence="1" type="ORF">ACFFHM_20800</name>
</gene>
<accession>A0ABV6KHP1</accession>
<dbReference type="InterPro" id="IPR019700">
    <property type="entry name" value="Sigma-G_inhibitor_Gin"/>
</dbReference>
<dbReference type="Proteomes" id="UP001589838">
    <property type="component" value="Unassembled WGS sequence"/>
</dbReference>
<name>A0ABV6KHP1_9BACI</name>